<accession>A0ABU8W0U2</accession>
<dbReference type="Pfam" id="PF04392">
    <property type="entry name" value="ABC_sub_bind"/>
    <property type="match status" value="1"/>
</dbReference>
<dbReference type="CDD" id="cd06325">
    <property type="entry name" value="PBP1_ABC_unchar_transporter"/>
    <property type="match status" value="1"/>
</dbReference>
<dbReference type="PANTHER" id="PTHR35271:SF1">
    <property type="entry name" value="ABC TRANSPORTER, SUBSTRATE-BINDING LIPOPROTEIN"/>
    <property type="match status" value="1"/>
</dbReference>
<organism evidence="1 2">
    <name type="scientific">Variovorax humicola</name>
    <dbReference type="NCBI Taxonomy" id="1769758"/>
    <lineage>
        <taxon>Bacteria</taxon>
        <taxon>Pseudomonadati</taxon>
        <taxon>Pseudomonadota</taxon>
        <taxon>Betaproteobacteria</taxon>
        <taxon>Burkholderiales</taxon>
        <taxon>Comamonadaceae</taxon>
        <taxon>Variovorax</taxon>
    </lineage>
</organism>
<comment type="caution">
    <text evidence="1">The sequence shown here is derived from an EMBL/GenBank/DDBJ whole genome shotgun (WGS) entry which is preliminary data.</text>
</comment>
<evidence type="ECO:0000313" key="1">
    <source>
        <dbReference type="EMBL" id="MEJ8823679.1"/>
    </source>
</evidence>
<dbReference type="RefSeq" id="WP_340364709.1">
    <property type="nucleotide sequence ID" value="NZ_JBBKZV010000009.1"/>
</dbReference>
<name>A0ABU8W0U2_9BURK</name>
<dbReference type="InterPro" id="IPR007487">
    <property type="entry name" value="ABC_transpt-TYRBP-like"/>
</dbReference>
<gene>
    <name evidence="1" type="ORF">WKW80_16825</name>
</gene>
<evidence type="ECO:0000313" key="2">
    <source>
        <dbReference type="Proteomes" id="UP001363010"/>
    </source>
</evidence>
<dbReference type="Proteomes" id="UP001363010">
    <property type="component" value="Unassembled WGS sequence"/>
</dbReference>
<protein>
    <submittedName>
        <fullName evidence="1">ABC transporter substrate-binding protein</fullName>
    </submittedName>
</protein>
<reference evidence="1 2" key="1">
    <citation type="submission" date="2024-03" db="EMBL/GenBank/DDBJ databases">
        <title>Novel species of the genus Variovorax.</title>
        <authorList>
            <person name="Liu Q."/>
            <person name="Xin Y.-H."/>
        </authorList>
    </citation>
    <scope>NUCLEOTIDE SEQUENCE [LARGE SCALE GENOMIC DNA]</scope>
    <source>
        <strain evidence="1 2">KACC 18501</strain>
    </source>
</reference>
<keyword evidence="2" id="KW-1185">Reference proteome</keyword>
<proteinExistence type="predicted"/>
<dbReference type="PANTHER" id="PTHR35271">
    <property type="entry name" value="ABC TRANSPORTER, SUBSTRATE-BINDING LIPOPROTEIN-RELATED"/>
    <property type="match status" value="1"/>
</dbReference>
<dbReference type="Gene3D" id="3.40.50.2300">
    <property type="match status" value="2"/>
</dbReference>
<dbReference type="EMBL" id="JBBKZV010000009">
    <property type="protein sequence ID" value="MEJ8823679.1"/>
    <property type="molecule type" value="Genomic_DNA"/>
</dbReference>
<sequence length="327" mass="35761">MNRREACIAMLPTLVSPRILLAQVVGRMARIGFLVEPALDAPLQRAVVESLREGLRELGYIEGRNISIDFRSADGKYERLPALATELMLLKPDLLVTAYPTAALVAKDATRTLPVVAVCVDNPVLMGLAATFARPGGNFTGVGSWAHEIVSKRLQVMRELVPNARRLGILFNPLAVVGGLDSPIVEWERTLGIPIQQYKSTSPDDFEGAFAAMARDGVGGLVVLADSNTYTHRVRLNQLCLQRRMPSVWGGRDWLMGGALASYQSDFPHMFRRSATLIDKILKGTKPGDIPFEQSNKLELVIDTRAARALGITVPKTLLLSADHVIE</sequence>